<dbReference type="CDD" id="cd13873">
    <property type="entry name" value="CuRO_2_AAO_like_2"/>
    <property type="match status" value="1"/>
</dbReference>
<dbReference type="InterPro" id="IPR001117">
    <property type="entry name" value="Cu-oxidase_2nd"/>
</dbReference>
<keyword evidence="3" id="KW-0560">Oxidoreductase</keyword>
<dbReference type="InterPro" id="IPR002355">
    <property type="entry name" value="Cu_oxidase_Cu_BS"/>
</dbReference>
<evidence type="ECO:0000256" key="4">
    <source>
        <dbReference type="ARBA" id="ARBA00023008"/>
    </source>
</evidence>
<keyword evidence="5" id="KW-0732">Signal</keyword>
<keyword evidence="4" id="KW-0186">Copper</keyword>
<gene>
    <name evidence="9" type="ORF">EDD36DRAFT_444641</name>
</gene>
<dbReference type="Proteomes" id="UP001203852">
    <property type="component" value="Unassembled WGS sequence"/>
</dbReference>
<dbReference type="Gene3D" id="2.60.40.420">
    <property type="entry name" value="Cupredoxins - blue copper proteins"/>
    <property type="match status" value="3"/>
</dbReference>
<keyword evidence="2" id="KW-0479">Metal-binding</keyword>
<comment type="caution">
    <text evidence="9">The sequence shown here is derived from an EMBL/GenBank/DDBJ whole genome shotgun (WGS) entry which is preliminary data.</text>
</comment>
<dbReference type="PROSITE" id="PS00079">
    <property type="entry name" value="MULTICOPPER_OXIDASE1"/>
    <property type="match status" value="1"/>
</dbReference>
<evidence type="ECO:0000313" key="9">
    <source>
        <dbReference type="EMBL" id="KAI1610679.1"/>
    </source>
</evidence>
<name>A0AAN6DQA5_9EURO</name>
<feature type="signal peptide" evidence="5">
    <location>
        <begin position="1"/>
        <end position="24"/>
    </location>
</feature>
<evidence type="ECO:0000256" key="2">
    <source>
        <dbReference type="ARBA" id="ARBA00022723"/>
    </source>
</evidence>
<feature type="chain" id="PRO_5042970196" evidence="5">
    <location>
        <begin position="25"/>
        <end position="606"/>
    </location>
</feature>
<dbReference type="Pfam" id="PF07731">
    <property type="entry name" value="Cu-oxidase_2"/>
    <property type="match status" value="1"/>
</dbReference>
<dbReference type="NCBIfam" id="TIGR03390">
    <property type="entry name" value="ascorbOXfungal"/>
    <property type="match status" value="1"/>
</dbReference>
<dbReference type="InterPro" id="IPR017762">
    <property type="entry name" value="Multicopper_oxidase_fun"/>
</dbReference>
<dbReference type="GO" id="GO:0016491">
    <property type="term" value="F:oxidoreductase activity"/>
    <property type="evidence" value="ECO:0007669"/>
    <property type="project" value="UniProtKB-KW"/>
</dbReference>
<dbReference type="CDD" id="cd13895">
    <property type="entry name" value="CuRO_3_AAO_like_2"/>
    <property type="match status" value="1"/>
</dbReference>
<dbReference type="PROSITE" id="PS00080">
    <property type="entry name" value="MULTICOPPER_OXIDASE2"/>
    <property type="match status" value="1"/>
</dbReference>
<evidence type="ECO:0000259" key="6">
    <source>
        <dbReference type="Pfam" id="PF00394"/>
    </source>
</evidence>
<dbReference type="InterPro" id="IPR033138">
    <property type="entry name" value="Cu_oxidase_CS"/>
</dbReference>
<dbReference type="GO" id="GO:0005507">
    <property type="term" value="F:copper ion binding"/>
    <property type="evidence" value="ECO:0007669"/>
    <property type="project" value="InterPro"/>
</dbReference>
<dbReference type="EMBL" id="MU404358">
    <property type="protein sequence ID" value="KAI1610679.1"/>
    <property type="molecule type" value="Genomic_DNA"/>
</dbReference>
<feature type="domain" description="Plastocyanin-like" evidence="7">
    <location>
        <begin position="420"/>
        <end position="558"/>
    </location>
</feature>
<dbReference type="PANTHER" id="PTHR11709">
    <property type="entry name" value="MULTI-COPPER OXIDASE"/>
    <property type="match status" value="1"/>
</dbReference>
<dbReference type="InterPro" id="IPR011706">
    <property type="entry name" value="Cu-oxidase_C"/>
</dbReference>
<comment type="similarity">
    <text evidence="1">Belongs to the multicopper oxidase family.</text>
</comment>
<evidence type="ECO:0000313" key="10">
    <source>
        <dbReference type="Proteomes" id="UP001203852"/>
    </source>
</evidence>
<dbReference type="InterPro" id="IPR045087">
    <property type="entry name" value="Cu-oxidase_fam"/>
</dbReference>
<dbReference type="AlphaFoldDB" id="A0AAN6DQA5"/>
<dbReference type="Pfam" id="PF00394">
    <property type="entry name" value="Cu-oxidase"/>
    <property type="match status" value="1"/>
</dbReference>
<dbReference type="InterPro" id="IPR011707">
    <property type="entry name" value="Cu-oxidase-like_N"/>
</dbReference>
<dbReference type="InterPro" id="IPR008972">
    <property type="entry name" value="Cupredoxin"/>
</dbReference>
<keyword evidence="10" id="KW-1185">Reference proteome</keyword>
<accession>A0AAN6DQA5</accession>
<reference evidence="9" key="1">
    <citation type="journal article" date="2022" name="bioRxiv">
        <title>Deciphering the potential niche of two novel black yeast fungi from a biological soil crust based on their genomes, phenotypes, and melanin regulation.</title>
        <authorList>
            <consortium name="DOE Joint Genome Institute"/>
            <person name="Carr E.C."/>
            <person name="Barton Q."/>
            <person name="Grambo S."/>
            <person name="Sullivan M."/>
            <person name="Renfro C.M."/>
            <person name="Kuo A."/>
            <person name="Pangilinan J."/>
            <person name="Lipzen A."/>
            <person name="Keymanesh K."/>
            <person name="Savage E."/>
            <person name="Barry K."/>
            <person name="Grigoriev I.V."/>
            <person name="Riekhof W.R."/>
            <person name="Harris S.S."/>
        </authorList>
    </citation>
    <scope>NUCLEOTIDE SEQUENCE</scope>
    <source>
        <strain evidence="9">JF 03-4F</strain>
    </source>
</reference>
<evidence type="ECO:0000256" key="1">
    <source>
        <dbReference type="ARBA" id="ARBA00010609"/>
    </source>
</evidence>
<proteinExistence type="inferred from homology"/>
<feature type="domain" description="Plastocyanin-like" evidence="6">
    <location>
        <begin position="164"/>
        <end position="322"/>
    </location>
</feature>
<evidence type="ECO:0000259" key="7">
    <source>
        <dbReference type="Pfam" id="PF07731"/>
    </source>
</evidence>
<protein>
    <submittedName>
        <fullName evidence="9">L-ascorbate oxidase</fullName>
    </submittedName>
</protein>
<dbReference type="SUPFAM" id="SSF49503">
    <property type="entry name" value="Cupredoxins"/>
    <property type="match status" value="3"/>
</dbReference>
<dbReference type="Pfam" id="PF07732">
    <property type="entry name" value="Cu-oxidase_3"/>
    <property type="match status" value="1"/>
</dbReference>
<sequence length="606" mass="67700">MPLVVNMLVPILLQILFLAQQAISVVPCGGYRPDYELVATAQNITINCQTRYSVIFNGTTPGPPLYMKENYTTWVRVWNRIQDQNLTVHWHGLSQRTSPFSDGTPEVSQWPIASNEYFDYAITPEIGDAGSYFYHSHVGFQANTAQGVIIVEDLESVPYNYSQDTSLLIQDYFAKNDTVIEQGLVANPFKWSGEPYSIQINGLSGNSSFTNASDASCTPYVINVAPGSTSRLRFISATALSLVTLGIEDHENLTIIEADGEYTKPWSTDHLQLGSGQRFSVLFKAKTQAELEALNKTSFWIRYESRDRPTNVTGYALLHYNTSGSSLPSDLPSNSPVTLPQDVNSWAEYSLEALKPLEAFPKLSDVTRTVYITMQQVMKVGSYKNGTINGTLQWEEDDLIWQTEVRQSNNSLPYLVQVYLTGQTPNYTAAIENGGWDPYSNAFPALPGEVLDIVWLSNNGPTGGWDFHPMHAHGKHYFDLGSGNGTYNATANEVRFGNYTPARRDTTMLYRYATSGVPETTAGWRAWRIRITEDDVGAWMMHCHILQHMIMGMQTVWVFGNTSSILAKFPTQPYVNGYLNYGGDAFGNDTYDPLVNLFASENQTKI</sequence>
<evidence type="ECO:0000259" key="8">
    <source>
        <dbReference type="Pfam" id="PF07732"/>
    </source>
</evidence>
<evidence type="ECO:0000256" key="3">
    <source>
        <dbReference type="ARBA" id="ARBA00023002"/>
    </source>
</evidence>
<organism evidence="9 10">
    <name type="scientific">Exophiala viscosa</name>
    <dbReference type="NCBI Taxonomy" id="2486360"/>
    <lineage>
        <taxon>Eukaryota</taxon>
        <taxon>Fungi</taxon>
        <taxon>Dikarya</taxon>
        <taxon>Ascomycota</taxon>
        <taxon>Pezizomycotina</taxon>
        <taxon>Eurotiomycetes</taxon>
        <taxon>Chaetothyriomycetidae</taxon>
        <taxon>Chaetothyriales</taxon>
        <taxon>Herpotrichiellaceae</taxon>
        <taxon>Exophiala</taxon>
    </lineage>
</organism>
<dbReference type="PANTHER" id="PTHR11709:SF394">
    <property type="entry name" value="FI03373P-RELATED"/>
    <property type="match status" value="1"/>
</dbReference>
<dbReference type="InterPro" id="IPR035666">
    <property type="entry name" value="MCO_CuRO_3"/>
</dbReference>
<evidence type="ECO:0000256" key="5">
    <source>
        <dbReference type="SAM" id="SignalP"/>
    </source>
</evidence>
<feature type="domain" description="Plastocyanin-like" evidence="8">
    <location>
        <begin position="40"/>
        <end position="154"/>
    </location>
</feature>